<dbReference type="Gene3D" id="3.90.650.10">
    <property type="entry name" value="PurM-like C-terminal domain"/>
    <property type="match status" value="1"/>
</dbReference>
<sequence>EEVHIVMKVETHTHPTAISPFSGAATGSGGEIRDEGATGRGASPKAGLMGFSVSHLRIPGHQQPWEATIGRPDRIASPMQIMLAAPIGGAAFNNEFGRPNILGYFRTFEAPGESGSNFSFGYHKPIMIAGGLGNIRPSDVEKAEVPVGAVLTVIGGPAMLIGLGGGAASSMGSGSSSEDLDYASVQRGNPEMQRRAQQVIDSCWRIGMTEGRHNPIVIIHDVGAGGLSNAIPELVNHSRRGAILQLRDIPNVDSLYFTMLNS</sequence>
<feature type="non-terminal residue" evidence="3">
    <location>
        <position position="1"/>
    </location>
</feature>
<reference evidence="3" key="1">
    <citation type="submission" date="2018-05" db="EMBL/GenBank/DDBJ databases">
        <authorList>
            <person name="Lanie J.A."/>
            <person name="Ng W.-L."/>
            <person name="Kazmierczak K.M."/>
            <person name="Andrzejewski T.M."/>
            <person name="Davidsen T.M."/>
            <person name="Wayne K.J."/>
            <person name="Tettelin H."/>
            <person name="Glass J.I."/>
            <person name="Rusch D."/>
            <person name="Podicherti R."/>
            <person name="Tsui H.-C.T."/>
            <person name="Winkler M.E."/>
        </authorList>
    </citation>
    <scope>NUCLEOTIDE SEQUENCE</scope>
</reference>
<gene>
    <name evidence="3" type="ORF">METZ01_LOCUS438021</name>
</gene>
<dbReference type="SUPFAM" id="SSF55326">
    <property type="entry name" value="PurM N-terminal domain-like"/>
    <property type="match status" value="1"/>
</dbReference>
<feature type="domain" description="PurM-like C-terminal" evidence="2">
    <location>
        <begin position="147"/>
        <end position="258"/>
    </location>
</feature>
<dbReference type="EMBL" id="UINC01177492">
    <property type="protein sequence ID" value="SVD85167.1"/>
    <property type="molecule type" value="Genomic_DNA"/>
</dbReference>
<dbReference type="SUPFAM" id="SSF56042">
    <property type="entry name" value="PurM C-terminal domain-like"/>
    <property type="match status" value="1"/>
</dbReference>
<evidence type="ECO:0000256" key="1">
    <source>
        <dbReference type="SAM" id="MobiDB-lite"/>
    </source>
</evidence>
<dbReference type="InterPro" id="IPR010918">
    <property type="entry name" value="PurM-like_C_dom"/>
</dbReference>
<dbReference type="Gene3D" id="3.30.1330.10">
    <property type="entry name" value="PurM-like, N-terminal domain"/>
    <property type="match status" value="1"/>
</dbReference>
<accession>A0A382YPE1</accession>
<dbReference type="GO" id="GO:0004642">
    <property type="term" value="F:phosphoribosylformylglycinamidine synthase activity"/>
    <property type="evidence" value="ECO:0007669"/>
    <property type="project" value="TreeGrafter"/>
</dbReference>
<dbReference type="AlphaFoldDB" id="A0A382YPE1"/>
<organism evidence="3">
    <name type="scientific">marine metagenome</name>
    <dbReference type="NCBI Taxonomy" id="408172"/>
    <lineage>
        <taxon>unclassified sequences</taxon>
        <taxon>metagenomes</taxon>
        <taxon>ecological metagenomes</taxon>
    </lineage>
</organism>
<dbReference type="PANTHER" id="PTHR10099">
    <property type="entry name" value="PHOSPHORIBOSYLFORMYLGLYCINAMIDINE SYNTHASE"/>
    <property type="match status" value="1"/>
</dbReference>
<protein>
    <recommendedName>
        <fullName evidence="2">PurM-like C-terminal domain-containing protein</fullName>
    </recommendedName>
</protein>
<dbReference type="GO" id="GO:0005737">
    <property type="term" value="C:cytoplasm"/>
    <property type="evidence" value="ECO:0007669"/>
    <property type="project" value="TreeGrafter"/>
</dbReference>
<feature type="region of interest" description="Disordered" evidence="1">
    <location>
        <begin position="16"/>
        <end position="40"/>
    </location>
</feature>
<feature type="non-terminal residue" evidence="3">
    <location>
        <position position="262"/>
    </location>
</feature>
<name>A0A382YPE1_9ZZZZ</name>
<evidence type="ECO:0000259" key="2">
    <source>
        <dbReference type="Pfam" id="PF02769"/>
    </source>
</evidence>
<dbReference type="Pfam" id="PF02769">
    <property type="entry name" value="AIRS_C"/>
    <property type="match status" value="1"/>
</dbReference>
<dbReference type="InterPro" id="IPR036676">
    <property type="entry name" value="PurM-like_C_sf"/>
</dbReference>
<dbReference type="GO" id="GO:0006164">
    <property type="term" value="P:purine nucleotide biosynthetic process"/>
    <property type="evidence" value="ECO:0007669"/>
    <property type="project" value="TreeGrafter"/>
</dbReference>
<evidence type="ECO:0000313" key="3">
    <source>
        <dbReference type="EMBL" id="SVD85167.1"/>
    </source>
</evidence>
<proteinExistence type="predicted"/>
<dbReference type="InterPro" id="IPR036921">
    <property type="entry name" value="PurM-like_N_sf"/>
</dbReference>
<dbReference type="PANTHER" id="PTHR10099:SF1">
    <property type="entry name" value="PHOSPHORIBOSYLFORMYLGLYCINAMIDINE SYNTHASE"/>
    <property type="match status" value="1"/>
</dbReference>